<dbReference type="Pfam" id="PF00651">
    <property type="entry name" value="BTB"/>
    <property type="match status" value="1"/>
</dbReference>
<dbReference type="Proteomes" id="UP000076532">
    <property type="component" value="Unassembled WGS sequence"/>
</dbReference>
<dbReference type="EMBL" id="KV417564">
    <property type="protein sequence ID" value="KZP19349.1"/>
    <property type="molecule type" value="Genomic_DNA"/>
</dbReference>
<sequence>MEMVETDNQPTKSADDEQPVPETVDAGPPFDHPAADAILRSSDNVDFRVHKLLLSLASTVFNDMFSLPQDTQDASQNEMKDGLPVIQVAEARRVLERFLFMCYPPAAVDPPEFDENFRDVEELMEVAIKYHAERIEKRLRKMLVSPKFLEADPLRVFGAACRCKMSEEAKMAARATLAKDILKREYGPEIASITGGQMFHLLQYHAECVNVARREVYEVPVKSKTFEMQEECSTPFCGAKTYRLEGDVPVVRVELPFKLAASVPGRREIEAAMEGSPSTGRPRFVCSGECGQIFETGRLKREHAQHLCNQIESAVSLVSLKLEF</sequence>
<dbReference type="SUPFAM" id="SSF54695">
    <property type="entry name" value="POZ domain"/>
    <property type="match status" value="1"/>
</dbReference>
<gene>
    <name evidence="3" type="ORF">FIBSPDRAFT_565454</name>
</gene>
<dbReference type="InterPro" id="IPR000210">
    <property type="entry name" value="BTB/POZ_dom"/>
</dbReference>
<evidence type="ECO:0000256" key="1">
    <source>
        <dbReference type="SAM" id="MobiDB-lite"/>
    </source>
</evidence>
<feature type="domain" description="BTB" evidence="2">
    <location>
        <begin position="35"/>
        <end position="103"/>
    </location>
</feature>
<feature type="region of interest" description="Disordered" evidence="1">
    <location>
        <begin position="1"/>
        <end position="34"/>
    </location>
</feature>
<evidence type="ECO:0000313" key="3">
    <source>
        <dbReference type="EMBL" id="KZP19349.1"/>
    </source>
</evidence>
<dbReference type="PROSITE" id="PS50097">
    <property type="entry name" value="BTB"/>
    <property type="match status" value="1"/>
</dbReference>
<dbReference type="SMART" id="SM00225">
    <property type="entry name" value="BTB"/>
    <property type="match status" value="1"/>
</dbReference>
<dbReference type="OrthoDB" id="3164835at2759"/>
<feature type="compositionally biased region" description="Polar residues" evidence="1">
    <location>
        <begin position="1"/>
        <end position="12"/>
    </location>
</feature>
<evidence type="ECO:0000259" key="2">
    <source>
        <dbReference type="PROSITE" id="PS50097"/>
    </source>
</evidence>
<proteinExistence type="predicted"/>
<dbReference type="AlphaFoldDB" id="A0A166HXL5"/>
<protein>
    <recommendedName>
        <fullName evidence="2">BTB domain-containing protein</fullName>
    </recommendedName>
</protein>
<dbReference type="InterPro" id="IPR011333">
    <property type="entry name" value="SKP1/BTB/POZ_sf"/>
</dbReference>
<name>A0A166HXL5_9AGAM</name>
<organism evidence="3 4">
    <name type="scientific">Athelia psychrophila</name>
    <dbReference type="NCBI Taxonomy" id="1759441"/>
    <lineage>
        <taxon>Eukaryota</taxon>
        <taxon>Fungi</taxon>
        <taxon>Dikarya</taxon>
        <taxon>Basidiomycota</taxon>
        <taxon>Agaricomycotina</taxon>
        <taxon>Agaricomycetes</taxon>
        <taxon>Agaricomycetidae</taxon>
        <taxon>Atheliales</taxon>
        <taxon>Atheliaceae</taxon>
        <taxon>Athelia</taxon>
    </lineage>
</organism>
<dbReference type="CDD" id="cd18186">
    <property type="entry name" value="BTB_POZ_ZBTB_KLHL-like"/>
    <property type="match status" value="1"/>
</dbReference>
<evidence type="ECO:0000313" key="4">
    <source>
        <dbReference type="Proteomes" id="UP000076532"/>
    </source>
</evidence>
<accession>A0A166HXL5</accession>
<keyword evidence="4" id="KW-1185">Reference proteome</keyword>
<dbReference type="STRING" id="436010.A0A166HXL5"/>
<reference evidence="3 4" key="1">
    <citation type="journal article" date="2016" name="Mol. Biol. Evol.">
        <title>Comparative Genomics of Early-Diverging Mushroom-Forming Fungi Provides Insights into the Origins of Lignocellulose Decay Capabilities.</title>
        <authorList>
            <person name="Nagy L.G."/>
            <person name="Riley R."/>
            <person name="Tritt A."/>
            <person name="Adam C."/>
            <person name="Daum C."/>
            <person name="Floudas D."/>
            <person name="Sun H."/>
            <person name="Yadav J.S."/>
            <person name="Pangilinan J."/>
            <person name="Larsson K.H."/>
            <person name="Matsuura K."/>
            <person name="Barry K."/>
            <person name="Labutti K."/>
            <person name="Kuo R."/>
            <person name="Ohm R.A."/>
            <person name="Bhattacharya S.S."/>
            <person name="Shirouzu T."/>
            <person name="Yoshinaga Y."/>
            <person name="Martin F.M."/>
            <person name="Grigoriev I.V."/>
            <person name="Hibbett D.S."/>
        </authorList>
    </citation>
    <scope>NUCLEOTIDE SEQUENCE [LARGE SCALE GENOMIC DNA]</scope>
    <source>
        <strain evidence="3 4">CBS 109695</strain>
    </source>
</reference>
<dbReference type="Gene3D" id="3.30.710.10">
    <property type="entry name" value="Potassium Channel Kv1.1, Chain A"/>
    <property type="match status" value="1"/>
</dbReference>